<keyword evidence="2" id="KW-1003">Cell membrane</keyword>
<name>A0A3M0A197_9FLAO</name>
<feature type="transmembrane region" description="Helical" evidence="6">
    <location>
        <begin position="31"/>
        <end position="52"/>
    </location>
</feature>
<sequence length="83" mass="9325">MKKTLLLNYGLLIILTVTTAFLSNYTSITNVAVNLILVASAFKFIIVAFQFMELKKANAFWKVSVIFVLFLIITPILLLINNS</sequence>
<keyword evidence="8" id="KW-1185">Reference proteome</keyword>
<organism evidence="7 8">
    <name type="scientific">Flavobacterium weaverense</name>
    <dbReference type="NCBI Taxonomy" id="271156"/>
    <lineage>
        <taxon>Bacteria</taxon>
        <taxon>Pseudomonadati</taxon>
        <taxon>Bacteroidota</taxon>
        <taxon>Flavobacteriia</taxon>
        <taxon>Flavobacteriales</taxon>
        <taxon>Flavobacteriaceae</taxon>
        <taxon>Flavobacterium</taxon>
    </lineage>
</organism>
<feature type="transmembrane region" description="Helical" evidence="6">
    <location>
        <begin position="59"/>
        <end position="80"/>
    </location>
</feature>
<evidence type="ECO:0000256" key="1">
    <source>
        <dbReference type="ARBA" id="ARBA00004651"/>
    </source>
</evidence>
<evidence type="ECO:0000313" key="7">
    <source>
        <dbReference type="EMBL" id="RMA78164.1"/>
    </source>
</evidence>
<dbReference type="EMBL" id="REFH01000007">
    <property type="protein sequence ID" value="RMA78164.1"/>
    <property type="molecule type" value="Genomic_DNA"/>
</dbReference>
<evidence type="ECO:0000256" key="4">
    <source>
        <dbReference type="ARBA" id="ARBA00022989"/>
    </source>
</evidence>
<dbReference type="RefSeq" id="WP_121924282.1">
    <property type="nucleotide sequence ID" value="NZ_CBCSGA010000012.1"/>
</dbReference>
<dbReference type="OrthoDB" id="681046at2"/>
<evidence type="ECO:0000256" key="2">
    <source>
        <dbReference type="ARBA" id="ARBA00022475"/>
    </source>
</evidence>
<keyword evidence="5 6" id="KW-0472">Membrane</keyword>
<protein>
    <submittedName>
        <fullName evidence="7">Cytochrome c oxidase subunit IV</fullName>
    </submittedName>
</protein>
<proteinExistence type="predicted"/>
<keyword evidence="3 6" id="KW-0812">Transmembrane</keyword>
<comment type="caution">
    <text evidence="7">The sequence shown here is derived from an EMBL/GenBank/DDBJ whole genome shotgun (WGS) entry which is preliminary data.</text>
</comment>
<reference evidence="7 8" key="1">
    <citation type="submission" date="2018-10" db="EMBL/GenBank/DDBJ databases">
        <title>Genomic Encyclopedia of Archaeal and Bacterial Type Strains, Phase II (KMG-II): from individual species to whole genera.</title>
        <authorList>
            <person name="Goeker M."/>
        </authorList>
    </citation>
    <scope>NUCLEOTIDE SEQUENCE [LARGE SCALE GENOMIC DNA]</scope>
    <source>
        <strain evidence="7 8">DSM 19727</strain>
    </source>
</reference>
<dbReference type="GO" id="GO:0005886">
    <property type="term" value="C:plasma membrane"/>
    <property type="evidence" value="ECO:0007669"/>
    <property type="project" value="UniProtKB-SubCell"/>
</dbReference>
<dbReference type="Pfam" id="PF03626">
    <property type="entry name" value="COX4_pro"/>
    <property type="match status" value="1"/>
</dbReference>
<comment type="subcellular location">
    <subcellularLocation>
        <location evidence="1">Cell membrane</location>
        <topology evidence="1">Multi-pass membrane protein</topology>
    </subcellularLocation>
</comment>
<feature type="transmembrane region" description="Helical" evidence="6">
    <location>
        <begin position="7"/>
        <end position="25"/>
    </location>
</feature>
<evidence type="ECO:0000256" key="6">
    <source>
        <dbReference type="SAM" id="Phobius"/>
    </source>
</evidence>
<dbReference type="InterPro" id="IPR005171">
    <property type="entry name" value="Cyt_c_oxidase_su4_prok"/>
</dbReference>
<evidence type="ECO:0000256" key="3">
    <source>
        <dbReference type="ARBA" id="ARBA00022692"/>
    </source>
</evidence>
<keyword evidence="4 6" id="KW-1133">Transmembrane helix</keyword>
<evidence type="ECO:0000256" key="5">
    <source>
        <dbReference type="ARBA" id="ARBA00023136"/>
    </source>
</evidence>
<evidence type="ECO:0000313" key="8">
    <source>
        <dbReference type="Proteomes" id="UP000280368"/>
    </source>
</evidence>
<accession>A0A3M0A197</accession>
<dbReference type="Proteomes" id="UP000280368">
    <property type="component" value="Unassembled WGS sequence"/>
</dbReference>
<gene>
    <name evidence="7" type="ORF">BC961_0539</name>
</gene>
<dbReference type="AlphaFoldDB" id="A0A3M0A197"/>